<comment type="caution">
    <text evidence="1">The sequence shown here is derived from an EMBL/GenBank/DDBJ whole genome shotgun (WGS) entry which is preliminary data.</text>
</comment>
<dbReference type="PROSITE" id="PS51257">
    <property type="entry name" value="PROKAR_LIPOPROTEIN"/>
    <property type="match status" value="1"/>
</dbReference>
<gene>
    <name evidence="1" type="ORF">IDAT_11680</name>
</gene>
<name>A0A094IL96_9GAMM</name>
<protein>
    <submittedName>
        <fullName evidence="1">Uncharacterized protein</fullName>
    </submittedName>
</protein>
<dbReference type="OrthoDB" id="6236642at2"/>
<dbReference type="eggNOG" id="ENOG50301RS">
    <property type="taxonomic scope" value="Bacteria"/>
</dbReference>
<accession>A0A094IL96</accession>
<dbReference type="Proteomes" id="UP000053718">
    <property type="component" value="Unassembled WGS sequence"/>
</dbReference>
<dbReference type="RefSeq" id="WP_034733820.1">
    <property type="nucleotide sequence ID" value="NZ_JPIN01000013.1"/>
</dbReference>
<keyword evidence="2" id="KW-1185">Reference proteome</keyword>
<proteinExistence type="predicted"/>
<reference evidence="1 2" key="1">
    <citation type="submission" date="2014-06" db="EMBL/GenBank/DDBJ databases">
        <title>Draft genome sequence of Idiomarina sp. MCCC 1A10513.</title>
        <authorList>
            <person name="Du J."/>
            <person name="Lai Q."/>
            <person name="Shao Z."/>
        </authorList>
    </citation>
    <scope>NUCLEOTIDE SEQUENCE [LARGE SCALE GENOMIC DNA]</scope>
    <source>
        <strain evidence="1 2">MCCC 1A10513</strain>
    </source>
</reference>
<sequence>MSFYLIRFTLFSLLAAGLLSGCGERQQADSVVRYSQPQVCEFAADIAALDVKQPDAKQLRFINETWRGLSKDNAFRPDELTHAQQLITELNYFLARDSLQLIERVLAITAATYEEIEGLRRFSSNPREMKVPDSILRNYRNAVQACCADALSANATALVREDEASGLYAVGRRAYFIQRDVTALLNNDLTFMAYREKLASAAASIPAQTPVVDIAPDWVTCRR</sequence>
<dbReference type="AlphaFoldDB" id="A0A094IL96"/>
<evidence type="ECO:0000313" key="1">
    <source>
        <dbReference type="EMBL" id="KFZ27927.1"/>
    </source>
</evidence>
<dbReference type="EMBL" id="JPIN01000013">
    <property type="protein sequence ID" value="KFZ27927.1"/>
    <property type="molecule type" value="Genomic_DNA"/>
</dbReference>
<organism evidence="1 2">
    <name type="scientific">Pseudidiomarina atlantica</name>
    <dbReference type="NCBI Taxonomy" id="1517416"/>
    <lineage>
        <taxon>Bacteria</taxon>
        <taxon>Pseudomonadati</taxon>
        <taxon>Pseudomonadota</taxon>
        <taxon>Gammaproteobacteria</taxon>
        <taxon>Alteromonadales</taxon>
        <taxon>Idiomarinaceae</taxon>
        <taxon>Pseudidiomarina</taxon>
    </lineage>
</organism>
<evidence type="ECO:0000313" key="2">
    <source>
        <dbReference type="Proteomes" id="UP000053718"/>
    </source>
</evidence>